<dbReference type="VEuPathDB" id="FungiDB:CXQ85_000426"/>
<evidence type="ECO:0000256" key="2">
    <source>
        <dbReference type="SAM" id="MobiDB-lite"/>
    </source>
</evidence>
<feature type="compositionally biased region" description="Basic and acidic residues" evidence="2">
    <location>
        <begin position="29"/>
        <end position="40"/>
    </location>
</feature>
<proteinExistence type="predicted"/>
<name>A0A2V1AUD3_9ASCO</name>
<evidence type="ECO:0000313" key="4">
    <source>
        <dbReference type="Proteomes" id="UP000244309"/>
    </source>
</evidence>
<dbReference type="Proteomes" id="UP000244309">
    <property type="component" value="Unassembled WGS sequence"/>
</dbReference>
<evidence type="ECO:0000313" key="3">
    <source>
        <dbReference type="EMBL" id="PVH21448.1"/>
    </source>
</evidence>
<dbReference type="RefSeq" id="XP_025342388.1">
    <property type="nucleotide sequence ID" value="XM_025484173.1"/>
</dbReference>
<dbReference type="GeneID" id="37005759"/>
<accession>A0A2V1AUD3</accession>
<feature type="region of interest" description="Disordered" evidence="2">
    <location>
        <begin position="57"/>
        <end position="102"/>
    </location>
</feature>
<feature type="coiled-coil region" evidence="1">
    <location>
        <begin position="174"/>
        <end position="201"/>
    </location>
</feature>
<feature type="region of interest" description="Disordered" evidence="2">
    <location>
        <begin position="1"/>
        <end position="44"/>
    </location>
</feature>
<keyword evidence="1" id="KW-0175">Coiled coil</keyword>
<evidence type="ECO:0000256" key="1">
    <source>
        <dbReference type="SAM" id="Coils"/>
    </source>
</evidence>
<sequence>MATEDTLAQARSRNEALHQSLKALMESNKVNEPDPFEKSDGNGTFFEEFKSNIEAIKKSSYAPRKTKEKDEESQKVAKSIQDPPRLAPPSEEPTRRQNTVRHQDMLLSKLERQSITIETLEAEIRKLRLQNQQLRETNHGLRAKAAQRPEPKTVAFQSAPAQAANVSPIHNKENETLRARAVEAENKVHRQQNTIEKLRTGLALVHHRYIEAKRKWDTSLSISAFQERVILDLKAKLAFTSTGNEDHQRTVDSTEHLLNGCEIGPEQAFESDYADTTQLILGYRSGPNGSTSGATDAYDHLARQDSGREPRVANKRILKKAALAALFVARVTRATQASRSMTEGQVWR</sequence>
<feature type="compositionally biased region" description="Basic and acidic residues" evidence="2">
    <location>
        <begin position="65"/>
        <end position="75"/>
    </location>
</feature>
<comment type="caution">
    <text evidence="3">The sequence shown here is derived from an EMBL/GenBank/DDBJ whole genome shotgun (WGS) entry which is preliminary data.</text>
</comment>
<organism evidence="3 4">
    <name type="scientific">Candidozyma haemuli</name>
    <dbReference type="NCBI Taxonomy" id="45357"/>
    <lineage>
        <taxon>Eukaryota</taxon>
        <taxon>Fungi</taxon>
        <taxon>Dikarya</taxon>
        <taxon>Ascomycota</taxon>
        <taxon>Saccharomycotina</taxon>
        <taxon>Pichiomycetes</taxon>
        <taxon>Metschnikowiaceae</taxon>
        <taxon>Candidozyma</taxon>
    </lineage>
</organism>
<dbReference type="EMBL" id="PKFO01000005">
    <property type="protein sequence ID" value="PVH21448.1"/>
    <property type="molecule type" value="Genomic_DNA"/>
</dbReference>
<gene>
    <name evidence="3" type="ORF">CXQ85_000426</name>
</gene>
<keyword evidence="4" id="KW-1185">Reference proteome</keyword>
<reference evidence="3 4" key="1">
    <citation type="submission" date="2017-12" db="EMBL/GenBank/DDBJ databases">
        <title>Genome Sequence of a Multidrug-Resistant Candida haemulonii Isolate from a Patient with Chronic Leg Ulcers in Israel.</title>
        <authorList>
            <person name="Chow N.A."/>
            <person name="Gade L."/>
            <person name="Batra D."/>
            <person name="Rowe L.A."/>
            <person name="Ben-Ami R."/>
            <person name="Loparev V.N."/>
            <person name="Litvintseva A.P."/>
        </authorList>
    </citation>
    <scope>NUCLEOTIDE SEQUENCE [LARGE SCALE GENOMIC DNA]</scope>
    <source>
        <strain evidence="3 4">B11899</strain>
    </source>
</reference>
<dbReference type="AlphaFoldDB" id="A0A2V1AUD3"/>
<dbReference type="OrthoDB" id="4095502at2759"/>
<protein>
    <submittedName>
        <fullName evidence="3">Uncharacterized protein</fullName>
    </submittedName>
</protein>
<feature type="coiled-coil region" evidence="1">
    <location>
        <begin position="110"/>
        <end position="144"/>
    </location>
</feature>